<dbReference type="EMBL" id="KV017293">
    <property type="protein sequence ID" value="KZV18619.1"/>
    <property type="molecule type" value="Genomic_DNA"/>
</dbReference>
<proteinExistence type="predicted"/>
<sequence length="232" mass="26534">MRDRISLGPLFAQSHHDLRPRLRLTYGQVKPRLVVILLRKILCFRKKLCFSAGQLDLLGKMSDLYLPSNLSPRPVREYVNFIGCGIYFLSPQKFIMSCPRVYYILLRVPISLCSRNYSLFCSGSSSFNKLGDWNPMWTCSGVCLLGEFIIPAWEPIVPTREVYYQGSGIYRINLLGGLILSSSRIRRQLNLSPQRHKTLSFKASHHPEPSSEMKKFKRKPSPAEIKALAPTL</sequence>
<name>A0A2Z7AHP5_9LAMI</name>
<evidence type="ECO:0000313" key="3">
    <source>
        <dbReference type="Proteomes" id="UP000250235"/>
    </source>
</evidence>
<reference evidence="2 3" key="1">
    <citation type="journal article" date="2015" name="Proc. Natl. Acad. Sci. U.S.A.">
        <title>The resurrection genome of Boea hygrometrica: A blueprint for survival of dehydration.</title>
        <authorList>
            <person name="Xiao L."/>
            <person name="Yang G."/>
            <person name="Zhang L."/>
            <person name="Yang X."/>
            <person name="Zhao S."/>
            <person name="Ji Z."/>
            <person name="Zhou Q."/>
            <person name="Hu M."/>
            <person name="Wang Y."/>
            <person name="Chen M."/>
            <person name="Xu Y."/>
            <person name="Jin H."/>
            <person name="Xiao X."/>
            <person name="Hu G."/>
            <person name="Bao F."/>
            <person name="Hu Y."/>
            <person name="Wan P."/>
            <person name="Li L."/>
            <person name="Deng X."/>
            <person name="Kuang T."/>
            <person name="Xiang C."/>
            <person name="Zhu J.K."/>
            <person name="Oliver M.J."/>
            <person name="He Y."/>
        </authorList>
    </citation>
    <scope>NUCLEOTIDE SEQUENCE [LARGE SCALE GENOMIC DNA]</scope>
    <source>
        <strain evidence="3">cv. XS01</strain>
    </source>
</reference>
<accession>A0A2Z7AHP5</accession>
<dbReference type="Proteomes" id="UP000250235">
    <property type="component" value="Unassembled WGS sequence"/>
</dbReference>
<evidence type="ECO:0000256" key="1">
    <source>
        <dbReference type="SAM" id="MobiDB-lite"/>
    </source>
</evidence>
<evidence type="ECO:0000313" key="2">
    <source>
        <dbReference type="EMBL" id="KZV18619.1"/>
    </source>
</evidence>
<organism evidence="2 3">
    <name type="scientific">Dorcoceras hygrometricum</name>
    <dbReference type="NCBI Taxonomy" id="472368"/>
    <lineage>
        <taxon>Eukaryota</taxon>
        <taxon>Viridiplantae</taxon>
        <taxon>Streptophyta</taxon>
        <taxon>Embryophyta</taxon>
        <taxon>Tracheophyta</taxon>
        <taxon>Spermatophyta</taxon>
        <taxon>Magnoliopsida</taxon>
        <taxon>eudicotyledons</taxon>
        <taxon>Gunneridae</taxon>
        <taxon>Pentapetalae</taxon>
        <taxon>asterids</taxon>
        <taxon>lamiids</taxon>
        <taxon>Lamiales</taxon>
        <taxon>Gesneriaceae</taxon>
        <taxon>Didymocarpoideae</taxon>
        <taxon>Trichosporeae</taxon>
        <taxon>Loxocarpinae</taxon>
        <taxon>Dorcoceras</taxon>
    </lineage>
</organism>
<gene>
    <name evidence="2" type="ORF">F511_03513</name>
</gene>
<feature type="region of interest" description="Disordered" evidence="1">
    <location>
        <begin position="202"/>
        <end position="223"/>
    </location>
</feature>
<feature type="compositionally biased region" description="Basic and acidic residues" evidence="1">
    <location>
        <begin position="205"/>
        <end position="214"/>
    </location>
</feature>
<dbReference type="AlphaFoldDB" id="A0A2Z7AHP5"/>
<protein>
    <submittedName>
        <fullName evidence="2">Uncharacterized protein</fullName>
    </submittedName>
</protein>
<keyword evidence="3" id="KW-1185">Reference proteome</keyword>